<organism evidence="1 2">
    <name type="scientific">Candidatus Gottesmanbacteria bacterium RIFCSPHIGHO2_02_FULL_39_14</name>
    <dbReference type="NCBI Taxonomy" id="1798383"/>
    <lineage>
        <taxon>Bacteria</taxon>
        <taxon>Candidatus Gottesmaniibacteriota</taxon>
    </lineage>
</organism>
<dbReference type="InterPro" id="IPR014942">
    <property type="entry name" value="AbiEii"/>
</dbReference>
<accession>A0A1F5ZZ92</accession>
<protein>
    <recommendedName>
        <fullName evidence="3">Nucleotidyl transferase AbiEii/AbiGii toxin family protein</fullName>
    </recommendedName>
</protein>
<proteinExistence type="predicted"/>
<reference evidence="1 2" key="1">
    <citation type="journal article" date="2016" name="Nat. Commun.">
        <title>Thousands of microbial genomes shed light on interconnected biogeochemical processes in an aquifer system.</title>
        <authorList>
            <person name="Anantharaman K."/>
            <person name="Brown C.T."/>
            <person name="Hug L.A."/>
            <person name="Sharon I."/>
            <person name="Castelle C.J."/>
            <person name="Probst A.J."/>
            <person name="Thomas B.C."/>
            <person name="Singh A."/>
            <person name="Wilkins M.J."/>
            <person name="Karaoz U."/>
            <person name="Brodie E.L."/>
            <person name="Williams K.H."/>
            <person name="Hubbard S.S."/>
            <person name="Banfield J.F."/>
        </authorList>
    </citation>
    <scope>NUCLEOTIDE SEQUENCE [LARGE SCALE GENOMIC DNA]</scope>
</reference>
<comment type="caution">
    <text evidence="1">The sequence shown here is derived from an EMBL/GenBank/DDBJ whole genome shotgun (WGS) entry which is preliminary data.</text>
</comment>
<dbReference type="AlphaFoldDB" id="A0A1F5ZZ92"/>
<dbReference type="Gene3D" id="3.10.450.620">
    <property type="entry name" value="JHP933, nucleotidyltransferase-like core domain"/>
    <property type="match status" value="1"/>
</dbReference>
<evidence type="ECO:0000313" key="1">
    <source>
        <dbReference type="EMBL" id="OGG17683.1"/>
    </source>
</evidence>
<dbReference type="STRING" id="1798383.A3D78_03840"/>
<evidence type="ECO:0000313" key="2">
    <source>
        <dbReference type="Proteomes" id="UP000176253"/>
    </source>
</evidence>
<dbReference type="EMBL" id="MFJM01000030">
    <property type="protein sequence ID" value="OGG17683.1"/>
    <property type="molecule type" value="Genomic_DNA"/>
</dbReference>
<dbReference type="Proteomes" id="UP000176253">
    <property type="component" value="Unassembled WGS sequence"/>
</dbReference>
<name>A0A1F5ZZ92_9BACT</name>
<evidence type="ECO:0008006" key="3">
    <source>
        <dbReference type="Google" id="ProtNLM"/>
    </source>
</evidence>
<sequence length="223" mass="26361">MDLTQTQKRILDIFTKSGLVERFYWTGGTLLSHIYLHHRKSLDLDLFSEKLFSYSDLLPFLNDIKKSLNTSIVEEKIHDRWEFTIKSPEETRIEFVYYNHEKKRLSPLKKESGILIDSLKDIAANKLMAYFDRNEPKDLTDIYFLMTKKKFRPSYLLKLVNQKFGSSFSEFMFWSESAKALRILDSVKPLLIGSEQSQKKLLEKIRQFFLEGSATFLKKQFDS</sequence>
<dbReference type="Pfam" id="PF08843">
    <property type="entry name" value="AbiEii"/>
    <property type="match status" value="1"/>
</dbReference>
<gene>
    <name evidence="1" type="ORF">A3D78_03840</name>
</gene>